<dbReference type="Pfam" id="PF06028">
    <property type="entry name" value="DUF915"/>
    <property type="match status" value="1"/>
</dbReference>
<evidence type="ECO:0000313" key="1">
    <source>
        <dbReference type="EMBL" id="SFG40640.1"/>
    </source>
</evidence>
<gene>
    <name evidence="1" type="ORF">SAMN05216353_14031</name>
</gene>
<dbReference type="Gene3D" id="3.40.50.1820">
    <property type="entry name" value="alpha/beta hydrolase"/>
    <property type="match status" value="1"/>
</dbReference>
<dbReference type="RefSeq" id="WP_089753770.1">
    <property type="nucleotide sequence ID" value="NZ_FOOG01000040.1"/>
</dbReference>
<dbReference type="OrthoDB" id="503948at2"/>
<dbReference type="InterPro" id="IPR029058">
    <property type="entry name" value="AB_hydrolase_fold"/>
</dbReference>
<dbReference type="GO" id="GO:0016787">
    <property type="term" value="F:hydrolase activity"/>
    <property type="evidence" value="ECO:0007669"/>
    <property type="project" value="UniProtKB-KW"/>
</dbReference>
<name>A0A1I2RJN0_9BACI</name>
<evidence type="ECO:0000313" key="2">
    <source>
        <dbReference type="Proteomes" id="UP000198897"/>
    </source>
</evidence>
<organism evidence="1 2">
    <name type="scientific">Halobacillus alkaliphilus</name>
    <dbReference type="NCBI Taxonomy" id="396056"/>
    <lineage>
        <taxon>Bacteria</taxon>
        <taxon>Bacillati</taxon>
        <taxon>Bacillota</taxon>
        <taxon>Bacilli</taxon>
        <taxon>Bacillales</taxon>
        <taxon>Bacillaceae</taxon>
        <taxon>Halobacillus</taxon>
    </lineage>
</organism>
<sequence>MFLNVFSNKKKFTLILLSSLLLGIFIFLTNSKPTSSEKNGEITPTVFIHGFKGGPGTFNTMMNRLEQQNAGSTRMVAYVSRQGHVTLRGSLPPNMEPFIQVLFENDRASLKQQTIWLQEVLHRLKERHSIQQINLVGHSMGGLAATNFLLHYQEDQYPVVQKLAVIASPYKGIKKEGYFEVHSSPAANDLKPDSEALNSIFLRREFFPKGVDTLVIAGVINPYEEESKHWDGLVHASSVRALKSIVPFGSYREEIVFDKSATHSGLHEHPEVDRLLGEFLWGKPNE</sequence>
<proteinExistence type="predicted"/>
<dbReference type="PANTHER" id="PTHR37946">
    <property type="entry name" value="SLL1969 PROTEIN"/>
    <property type="match status" value="1"/>
</dbReference>
<dbReference type="Proteomes" id="UP000198897">
    <property type="component" value="Unassembled WGS sequence"/>
</dbReference>
<protein>
    <submittedName>
        <fullName evidence="1">Uncharacterized protein with an alpha/beta hydrolase fold</fullName>
    </submittedName>
</protein>
<accession>A0A1I2RJN0</accession>
<dbReference type="PANTHER" id="PTHR37946:SF1">
    <property type="entry name" value="SLL1969 PROTEIN"/>
    <property type="match status" value="1"/>
</dbReference>
<reference evidence="2" key="1">
    <citation type="submission" date="2016-10" db="EMBL/GenBank/DDBJ databases">
        <authorList>
            <person name="Varghese N."/>
            <person name="Submissions S."/>
        </authorList>
    </citation>
    <scope>NUCLEOTIDE SEQUENCE [LARGE SCALE GENOMIC DNA]</scope>
    <source>
        <strain evidence="2">FP5</strain>
    </source>
</reference>
<dbReference type="InterPro" id="IPR010315">
    <property type="entry name" value="DUF915_hydro-like"/>
</dbReference>
<keyword evidence="1" id="KW-0378">Hydrolase</keyword>
<dbReference type="SUPFAM" id="SSF53474">
    <property type="entry name" value="alpha/beta-Hydrolases"/>
    <property type="match status" value="1"/>
</dbReference>
<keyword evidence="2" id="KW-1185">Reference proteome</keyword>
<dbReference type="AlphaFoldDB" id="A0A1I2RJN0"/>
<dbReference type="EMBL" id="FOOG01000040">
    <property type="protein sequence ID" value="SFG40640.1"/>
    <property type="molecule type" value="Genomic_DNA"/>
</dbReference>